<evidence type="ECO:0000313" key="1">
    <source>
        <dbReference type="EMBL" id="KIJ91403.1"/>
    </source>
</evidence>
<reference evidence="1 2" key="1">
    <citation type="submission" date="2014-04" db="EMBL/GenBank/DDBJ databases">
        <authorList>
            <consortium name="DOE Joint Genome Institute"/>
            <person name="Kuo A."/>
            <person name="Kohler A."/>
            <person name="Nagy L.G."/>
            <person name="Floudas D."/>
            <person name="Copeland A."/>
            <person name="Barry K.W."/>
            <person name="Cichocki N."/>
            <person name="Veneault-Fourrey C."/>
            <person name="LaButti K."/>
            <person name="Lindquist E.A."/>
            <person name="Lipzen A."/>
            <person name="Lundell T."/>
            <person name="Morin E."/>
            <person name="Murat C."/>
            <person name="Sun H."/>
            <person name="Tunlid A."/>
            <person name="Henrissat B."/>
            <person name="Grigoriev I.V."/>
            <person name="Hibbett D.S."/>
            <person name="Martin F."/>
            <person name="Nordberg H.P."/>
            <person name="Cantor M.N."/>
            <person name="Hua S.X."/>
        </authorList>
    </citation>
    <scope>NUCLEOTIDE SEQUENCE [LARGE SCALE GENOMIC DNA]</scope>
    <source>
        <strain evidence="1 2">LaAM-08-1</strain>
    </source>
</reference>
<gene>
    <name evidence="1" type="ORF">K443DRAFT_654758</name>
</gene>
<sequence length="144" mass="15834">ECKFSVGLSFAGKKNWVRHTQSPACKTNARKSAAVPAKNISTFFTKIVMPTASSSTSTSALIPTRLFLKLPIHRPLRPAHPPGDLHTVKFGEASSTSTTLLNRFKAAIDLLPLAYPLGSIPTIWLHFRGIQRHRLVRTTSLGKF</sequence>
<dbReference type="OrthoDB" id="3101121at2759"/>
<dbReference type="HOGENOM" id="CLU_1801060_0_0_1"/>
<feature type="non-terminal residue" evidence="1">
    <location>
        <position position="1"/>
    </location>
</feature>
<dbReference type="AlphaFoldDB" id="A0A0C9WT63"/>
<dbReference type="Proteomes" id="UP000054477">
    <property type="component" value="Unassembled WGS sequence"/>
</dbReference>
<dbReference type="EMBL" id="KN839013">
    <property type="protein sequence ID" value="KIJ91403.1"/>
    <property type="molecule type" value="Genomic_DNA"/>
</dbReference>
<reference evidence="2" key="2">
    <citation type="submission" date="2015-01" db="EMBL/GenBank/DDBJ databases">
        <title>Evolutionary Origins and Diversification of the Mycorrhizal Mutualists.</title>
        <authorList>
            <consortium name="DOE Joint Genome Institute"/>
            <consortium name="Mycorrhizal Genomics Consortium"/>
            <person name="Kohler A."/>
            <person name="Kuo A."/>
            <person name="Nagy L.G."/>
            <person name="Floudas D."/>
            <person name="Copeland A."/>
            <person name="Barry K.W."/>
            <person name="Cichocki N."/>
            <person name="Veneault-Fourrey C."/>
            <person name="LaButti K."/>
            <person name="Lindquist E.A."/>
            <person name="Lipzen A."/>
            <person name="Lundell T."/>
            <person name="Morin E."/>
            <person name="Murat C."/>
            <person name="Riley R."/>
            <person name="Ohm R."/>
            <person name="Sun H."/>
            <person name="Tunlid A."/>
            <person name="Henrissat B."/>
            <person name="Grigoriev I.V."/>
            <person name="Hibbett D.S."/>
            <person name="Martin F."/>
        </authorList>
    </citation>
    <scope>NUCLEOTIDE SEQUENCE [LARGE SCALE GENOMIC DNA]</scope>
    <source>
        <strain evidence="2">LaAM-08-1</strain>
    </source>
</reference>
<protein>
    <submittedName>
        <fullName evidence="1">Uncharacterized protein</fullName>
    </submittedName>
</protein>
<evidence type="ECO:0000313" key="2">
    <source>
        <dbReference type="Proteomes" id="UP000054477"/>
    </source>
</evidence>
<organism evidence="1 2">
    <name type="scientific">Laccaria amethystina LaAM-08-1</name>
    <dbReference type="NCBI Taxonomy" id="1095629"/>
    <lineage>
        <taxon>Eukaryota</taxon>
        <taxon>Fungi</taxon>
        <taxon>Dikarya</taxon>
        <taxon>Basidiomycota</taxon>
        <taxon>Agaricomycotina</taxon>
        <taxon>Agaricomycetes</taxon>
        <taxon>Agaricomycetidae</taxon>
        <taxon>Agaricales</taxon>
        <taxon>Agaricineae</taxon>
        <taxon>Hydnangiaceae</taxon>
        <taxon>Laccaria</taxon>
    </lineage>
</organism>
<proteinExistence type="predicted"/>
<accession>A0A0C9WT63</accession>
<name>A0A0C9WT63_9AGAR</name>
<keyword evidence="2" id="KW-1185">Reference proteome</keyword>